<proteinExistence type="predicted"/>
<protein>
    <submittedName>
        <fullName evidence="3">EXOSC1 domain-containing protein</fullName>
    </submittedName>
</protein>
<name>A0A0N4V5E7_ENTVE</name>
<organism evidence="3">
    <name type="scientific">Enterobius vermicularis</name>
    <name type="common">Human pinworm</name>
    <dbReference type="NCBI Taxonomy" id="51028"/>
    <lineage>
        <taxon>Eukaryota</taxon>
        <taxon>Metazoa</taxon>
        <taxon>Ecdysozoa</taxon>
        <taxon>Nematoda</taxon>
        <taxon>Chromadorea</taxon>
        <taxon>Rhabditida</taxon>
        <taxon>Spirurina</taxon>
        <taxon>Oxyuridomorpha</taxon>
        <taxon>Oxyuroidea</taxon>
        <taxon>Oxyuridae</taxon>
        <taxon>Enterobius</taxon>
    </lineage>
</organism>
<accession>A0A0N4V5E7</accession>
<dbReference type="EMBL" id="UXUI01008043">
    <property type="protein sequence ID" value="VDD90316.1"/>
    <property type="molecule type" value="Genomic_DNA"/>
</dbReference>
<reference evidence="1 2" key="2">
    <citation type="submission" date="2018-10" db="EMBL/GenBank/DDBJ databases">
        <authorList>
            <consortium name="Pathogen Informatics"/>
        </authorList>
    </citation>
    <scope>NUCLEOTIDE SEQUENCE [LARGE SCALE GENOMIC DNA]</scope>
</reference>
<dbReference type="InterPro" id="IPR017938">
    <property type="entry name" value="Riboflavin_synthase-like_b-brl"/>
</dbReference>
<dbReference type="STRING" id="51028.A0A0N4V5E7"/>
<keyword evidence="2" id="KW-1185">Reference proteome</keyword>
<dbReference type="SUPFAM" id="SSF63380">
    <property type="entry name" value="Riboflavin synthase domain-like"/>
    <property type="match status" value="1"/>
</dbReference>
<evidence type="ECO:0000313" key="1">
    <source>
        <dbReference type="EMBL" id="VDD90316.1"/>
    </source>
</evidence>
<sequence>MRIGVIESLLKVEYKAKRMKDLRRGLCSNFLSHLHPGDTVLAKVKAGTFRTNYVALNLAGVCKPTFENY</sequence>
<dbReference type="AlphaFoldDB" id="A0A0N4V5E7"/>
<evidence type="ECO:0000313" key="2">
    <source>
        <dbReference type="Proteomes" id="UP000274131"/>
    </source>
</evidence>
<reference evidence="3" key="1">
    <citation type="submission" date="2017-02" db="UniProtKB">
        <authorList>
            <consortium name="WormBaseParasite"/>
        </authorList>
    </citation>
    <scope>IDENTIFICATION</scope>
</reference>
<evidence type="ECO:0000313" key="3">
    <source>
        <dbReference type="WBParaSite" id="EVEC_0000543801-mRNA-1"/>
    </source>
</evidence>
<dbReference type="Proteomes" id="UP000274131">
    <property type="component" value="Unassembled WGS sequence"/>
</dbReference>
<dbReference type="WBParaSite" id="EVEC_0000543801-mRNA-1">
    <property type="protein sequence ID" value="EVEC_0000543801-mRNA-1"/>
    <property type="gene ID" value="EVEC_0000543801"/>
</dbReference>
<gene>
    <name evidence="1" type="ORF">EVEC_LOCUS5067</name>
</gene>
<dbReference type="Gene3D" id="2.40.30.10">
    <property type="entry name" value="Translation factors"/>
    <property type="match status" value="1"/>
</dbReference>